<reference evidence="1" key="1">
    <citation type="submission" date="2022-11" db="EMBL/GenBank/DDBJ databases">
        <title>Genome Sequence of Boeremia exigua.</title>
        <authorList>
            <person name="Buettner E."/>
        </authorList>
    </citation>
    <scope>NUCLEOTIDE SEQUENCE</scope>
    <source>
        <strain evidence="1">CU02</strain>
    </source>
</reference>
<organism evidence="1 2">
    <name type="scientific">Boeremia exigua</name>
    <dbReference type="NCBI Taxonomy" id="749465"/>
    <lineage>
        <taxon>Eukaryota</taxon>
        <taxon>Fungi</taxon>
        <taxon>Dikarya</taxon>
        <taxon>Ascomycota</taxon>
        <taxon>Pezizomycotina</taxon>
        <taxon>Dothideomycetes</taxon>
        <taxon>Pleosporomycetidae</taxon>
        <taxon>Pleosporales</taxon>
        <taxon>Pleosporineae</taxon>
        <taxon>Didymellaceae</taxon>
        <taxon>Boeremia</taxon>
    </lineage>
</organism>
<proteinExistence type="predicted"/>
<sequence length="122" mass="13212">MVPIDFQKKSPVALTACVDLYEAPEQCNPHPSSNSSNLEASDKIPEDLQVQNAPERWECLTRSSRWATCSSKAESSKLALDAVTCGSNPGPFRPSPAILPRPLNPSRITKPAQTPTSPKPQT</sequence>
<name>A0ACC2IPQ0_9PLEO</name>
<keyword evidence="2" id="KW-1185">Reference proteome</keyword>
<evidence type="ECO:0000313" key="2">
    <source>
        <dbReference type="Proteomes" id="UP001153331"/>
    </source>
</evidence>
<dbReference type="EMBL" id="JAPHNI010000065">
    <property type="protein sequence ID" value="KAJ8117130.1"/>
    <property type="molecule type" value="Genomic_DNA"/>
</dbReference>
<comment type="caution">
    <text evidence="1">The sequence shown here is derived from an EMBL/GenBank/DDBJ whole genome shotgun (WGS) entry which is preliminary data.</text>
</comment>
<evidence type="ECO:0000313" key="1">
    <source>
        <dbReference type="EMBL" id="KAJ8117130.1"/>
    </source>
</evidence>
<gene>
    <name evidence="1" type="ORF">OPT61_g1589</name>
</gene>
<protein>
    <submittedName>
        <fullName evidence="1">Uncharacterized protein</fullName>
    </submittedName>
</protein>
<dbReference type="Proteomes" id="UP001153331">
    <property type="component" value="Unassembled WGS sequence"/>
</dbReference>
<accession>A0ACC2IPQ0</accession>